<dbReference type="STRING" id="1802271.A3C11_03150"/>
<keyword evidence="4 6" id="KW-0689">Ribosomal protein</keyword>
<dbReference type="Gene3D" id="3.30.420.80">
    <property type="entry name" value="Ribosomal protein S11"/>
    <property type="match status" value="1"/>
</dbReference>
<dbReference type="PANTHER" id="PTHR11759">
    <property type="entry name" value="40S RIBOSOMAL PROTEIN S14/30S RIBOSOMAL PROTEIN S11"/>
    <property type="match status" value="1"/>
</dbReference>
<accession>A0A1G2KN76</accession>
<comment type="subunit">
    <text evidence="6">Part of the 30S ribosomal subunit. Interacts with proteins S7 and S18. Binds to IF-3.</text>
</comment>
<dbReference type="HAMAP" id="MF_01310">
    <property type="entry name" value="Ribosomal_uS11"/>
    <property type="match status" value="1"/>
</dbReference>
<dbReference type="InterPro" id="IPR019981">
    <property type="entry name" value="Ribosomal_uS11_bac-type"/>
</dbReference>
<dbReference type="InterPro" id="IPR036967">
    <property type="entry name" value="Ribosomal_uS11_sf"/>
</dbReference>
<reference evidence="7 8" key="1">
    <citation type="journal article" date="2016" name="Nat. Commun.">
        <title>Thousands of microbial genomes shed light on interconnected biogeochemical processes in an aquifer system.</title>
        <authorList>
            <person name="Anantharaman K."/>
            <person name="Brown C.T."/>
            <person name="Hug L.A."/>
            <person name="Sharon I."/>
            <person name="Castelle C.J."/>
            <person name="Probst A.J."/>
            <person name="Thomas B.C."/>
            <person name="Singh A."/>
            <person name="Wilkins M.J."/>
            <person name="Karaoz U."/>
            <person name="Brodie E.L."/>
            <person name="Williams K.H."/>
            <person name="Hubbard S.S."/>
            <person name="Banfield J.F."/>
        </authorList>
    </citation>
    <scope>NUCLEOTIDE SEQUENCE [LARGE SCALE GENOMIC DNA]</scope>
</reference>
<keyword evidence="2 6" id="KW-0699">rRNA-binding</keyword>
<dbReference type="Pfam" id="PF00411">
    <property type="entry name" value="Ribosomal_S11"/>
    <property type="match status" value="1"/>
</dbReference>
<evidence type="ECO:0000256" key="3">
    <source>
        <dbReference type="ARBA" id="ARBA00022884"/>
    </source>
</evidence>
<gene>
    <name evidence="6" type="primary">rpsK</name>
    <name evidence="7" type="ORF">A3C11_03150</name>
</gene>
<comment type="similarity">
    <text evidence="1 6">Belongs to the universal ribosomal protein uS11 family.</text>
</comment>
<sequence>MKQESTAGGRHIVRGVAHVQATYNNTMISISDDRGNVLAWSSAGALGFRGAKKATPFAAARVAETVVEKVKKAGLEDVAVLVKGIGSGRDSAVRALANHGLNIMMIKDITPIPHNGPRPKKVRRV</sequence>
<dbReference type="GO" id="GO:0019843">
    <property type="term" value="F:rRNA binding"/>
    <property type="evidence" value="ECO:0007669"/>
    <property type="project" value="UniProtKB-UniRule"/>
</dbReference>
<keyword evidence="3 6" id="KW-0694">RNA-binding</keyword>
<evidence type="ECO:0000256" key="4">
    <source>
        <dbReference type="ARBA" id="ARBA00022980"/>
    </source>
</evidence>
<evidence type="ECO:0000313" key="8">
    <source>
        <dbReference type="Proteomes" id="UP000177362"/>
    </source>
</evidence>
<keyword evidence="5 6" id="KW-0687">Ribonucleoprotein</keyword>
<dbReference type="GO" id="GO:0005840">
    <property type="term" value="C:ribosome"/>
    <property type="evidence" value="ECO:0007669"/>
    <property type="project" value="UniProtKB-KW"/>
</dbReference>
<protein>
    <recommendedName>
        <fullName evidence="6">Small ribosomal subunit protein uS11</fullName>
    </recommendedName>
</protein>
<dbReference type="NCBIfam" id="NF003698">
    <property type="entry name" value="PRK05309.1"/>
    <property type="match status" value="1"/>
</dbReference>
<proteinExistence type="inferred from homology"/>
<organism evidence="7 8">
    <name type="scientific">Candidatus Sungbacteria bacterium RIFCSPHIGHO2_02_FULL_49_12</name>
    <dbReference type="NCBI Taxonomy" id="1802271"/>
    <lineage>
        <taxon>Bacteria</taxon>
        <taxon>Candidatus Sungiibacteriota</taxon>
    </lineage>
</organism>
<dbReference type="InterPro" id="IPR001971">
    <property type="entry name" value="Ribosomal_uS11"/>
</dbReference>
<evidence type="ECO:0000256" key="5">
    <source>
        <dbReference type="ARBA" id="ARBA00023274"/>
    </source>
</evidence>
<dbReference type="GO" id="GO:0006412">
    <property type="term" value="P:translation"/>
    <property type="evidence" value="ECO:0007669"/>
    <property type="project" value="UniProtKB-UniRule"/>
</dbReference>
<evidence type="ECO:0000313" key="7">
    <source>
        <dbReference type="EMBL" id="OHA00860.1"/>
    </source>
</evidence>
<dbReference type="EMBL" id="MHQJ01000035">
    <property type="protein sequence ID" value="OHA00860.1"/>
    <property type="molecule type" value="Genomic_DNA"/>
</dbReference>
<dbReference type="GO" id="GO:1990904">
    <property type="term" value="C:ribonucleoprotein complex"/>
    <property type="evidence" value="ECO:0007669"/>
    <property type="project" value="UniProtKB-KW"/>
</dbReference>
<dbReference type="SUPFAM" id="SSF53137">
    <property type="entry name" value="Translational machinery components"/>
    <property type="match status" value="1"/>
</dbReference>
<evidence type="ECO:0000256" key="2">
    <source>
        <dbReference type="ARBA" id="ARBA00022730"/>
    </source>
</evidence>
<evidence type="ECO:0000256" key="1">
    <source>
        <dbReference type="ARBA" id="ARBA00006194"/>
    </source>
</evidence>
<dbReference type="PIRSF" id="PIRSF002131">
    <property type="entry name" value="Ribosomal_S11"/>
    <property type="match status" value="1"/>
</dbReference>
<name>A0A1G2KN76_9BACT</name>
<dbReference type="Proteomes" id="UP000177362">
    <property type="component" value="Unassembled WGS sequence"/>
</dbReference>
<comment type="function">
    <text evidence="6">Located on the platform of the 30S subunit, it bridges several disparate RNA helices of the 16S rRNA. Forms part of the Shine-Dalgarno cleft in the 70S ribosome.</text>
</comment>
<comment type="caution">
    <text evidence="7">The sequence shown here is derived from an EMBL/GenBank/DDBJ whole genome shotgun (WGS) entry which is preliminary data.</text>
</comment>
<dbReference type="GO" id="GO:0003735">
    <property type="term" value="F:structural constituent of ribosome"/>
    <property type="evidence" value="ECO:0007669"/>
    <property type="project" value="InterPro"/>
</dbReference>
<dbReference type="NCBIfam" id="TIGR03632">
    <property type="entry name" value="uS11_bact"/>
    <property type="match status" value="1"/>
</dbReference>
<dbReference type="AlphaFoldDB" id="A0A1G2KN76"/>
<evidence type="ECO:0000256" key="6">
    <source>
        <dbReference type="HAMAP-Rule" id="MF_01310"/>
    </source>
</evidence>